<dbReference type="PROSITE" id="PS50111">
    <property type="entry name" value="CHEMOTAXIS_TRANSDUC_2"/>
    <property type="match status" value="1"/>
</dbReference>
<dbReference type="Gene3D" id="1.10.287.950">
    <property type="entry name" value="Methyl-accepting chemotaxis protein"/>
    <property type="match status" value="1"/>
</dbReference>
<dbReference type="AlphaFoldDB" id="A0A233REF0"/>
<dbReference type="EMBL" id="NBIM01000002">
    <property type="protein sequence ID" value="OXY81768.1"/>
    <property type="molecule type" value="Genomic_DNA"/>
</dbReference>
<evidence type="ECO:0000256" key="2">
    <source>
        <dbReference type="ARBA" id="ARBA00023224"/>
    </source>
</evidence>
<evidence type="ECO:0000259" key="7">
    <source>
        <dbReference type="PROSITE" id="PS50885"/>
    </source>
</evidence>
<dbReference type="PROSITE" id="PS50885">
    <property type="entry name" value="HAMP"/>
    <property type="match status" value="1"/>
</dbReference>
<sequence length="732" mass="78332">MEGIPCHNGIGGCSEGSFTIMLHIKKTALSAKLFVTTGLLLLLCVLILNSVVNHFLKQTAGDVGREAATVLQAEISQQLSSQAATAGTRLAAFINDSFRTPLTLAQVLAASISGPAQDQLSREQVVAINRQLLMANPQLGAIYSQFEANAYDGLDALYVNGYTHSVNGAGSLEVYLVRQQDGTLEQLRVDDAAEKHDTGRNERGERNAEWFLCPMETSQPCLLEPYLYEIKPGHSELMTSVTVPIIAEGRFRGVSGADIHLSAFQQQIMQLADSLYHGQAEALLLSSQGVVVASSRQPDSLGRPLSEVMEGNASQRLLALSGGEVSTLGDDYLYGVYQMPITAAGVNWSLLIRVPREVALADVALLQQHLTAGVRELTHQQWLAGGLIMIAGIGAMVLLVRTITRPLTLMNERIGSLNSAEGDLTRTVQIDTHRELIALSGGFNGFIETLRQLVLRLKLTGQEVGRESDNGARLAGDMHQQVTRQNRELESVVTAMNEMSVASAEVARFSEQAAIEAGQANQALQGTQGRLAGTVDDIGQLAVEVLAAAQAVNQVAERSEAINSILDVIRAIAEQTNLLALNAAIEAARAGEQGRGFAVVADEVRALAAKTRQSTDDIAELIERLNRQVGDTVQIMEQGAARAEHTSAQSKEAYQDLSGVTTLIQTISDHVTQMATSAEEQSAVSSDINRNLTRLGEAAAQLADLAESVGQHGQRLSGLSGGLKQELGRLKT</sequence>
<dbReference type="SUPFAM" id="SSF58104">
    <property type="entry name" value="Methyl-accepting chemotaxis protein (MCP) signaling domain"/>
    <property type="match status" value="1"/>
</dbReference>
<keyword evidence="5" id="KW-1133">Transmembrane helix</keyword>
<feature type="domain" description="Methyl-accepting transducer" evidence="6">
    <location>
        <begin position="460"/>
        <end position="696"/>
    </location>
</feature>
<evidence type="ECO:0008006" key="10">
    <source>
        <dbReference type="Google" id="ProtNLM"/>
    </source>
</evidence>
<feature type="transmembrane region" description="Helical" evidence="5">
    <location>
        <begin position="29"/>
        <end position="48"/>
    </location>
</feature>
<dbReference type="SMART" id="SM00304">
    <property type="entry name" value="HAMP"/>
    <property type="match status" value="2"/>
</dbReference>
<evidence type="ECO:0000313" key="8">
    <source>
        <dbReference type="EMBL" id="OXY81768.1"/>
    </source>
</evidence>
<dbReference type="Proteomes" id="UP000242757">
    <property type="component" value="Unassembled WGS sequence"/>
</dbReference>
<evidence type="ECO:0000256" key="3">
    <source>
        <dbReference type="ARBA" id="ARBA00029447"/>
    </source>
</evidence>
<evidence type="ECO:0000256" key="4">
    <source>
        <dbReference type="PROSITE-ProRule" id="PRU00284"/>
    </source>
</evidence>
<keyword evidence="5" id="KW-0812">Transmembrane</keyword>
<dbReference type="InterPro" id="IPR004089">
    <property type="entry name" value="MCPsignal_dom"/>
</dbReference>
<evidence type="ECO:0000256" key="1">
    <source>
        <dbReference type="ARBA" id="ARBA00004370"/>
    </source>
</evidence>
<dbReference type="InterPro" id="IPR003660">
    <property type="entry name" value="HAMP_dom"/>
</dbReference>
<proteinExistence type="inferred from homology"/>
<keyword evidence="9" id="KW-1185">Reference proteome</keyword>
<gene>
    <name evidence="8" type="ORF">B6S08_09945</name>
</gene>
<dbReference type="GO" id="GO:0016020">
    <property type="term" value="C:membrane"/>
    <property type="evidence" value="ECO:0007669"/>
    <property type="project" value="UniProtKB-SubCell"/>
</dbReference>
<protein>
    <recommendedName>
        <fullName evidence="10">Methyl-accepting chemotaxis protein</fullName>
    </recommendedName>
</protein>
<reference evidence="8 9" key="1">
    <citation type="submission" date="2017-08" db="EMBL/GenBank/DDBJ databases">
        <title>A Genome Sequence of Oceanimonas doudoroffii ATCC 27123T.</title>
        <authorList>
            <person name="Brennan M.A."/>
            <person name="Maclea K.S."/>
            <person name="Mcclelland W.D."/>
            <person name="Trachtenberg A.M."/>
        </authorList>
    </citation>
    <scope>NUCLEOTIDE SEQUENCE [LARGE SCALE GENOMIC DNA]</scope>
    <source>
        <strain evidence="8 9">ATCC 27123</strain>
    </source>
</reference>
<keyword evidence="5" id="KW-0472">Membrane</keyword>
<dbReference type="FunFam" id="1.10.287.950:FF:000001">
    <property type="entry name" value="Methyl-accepting chemotaxis sensory transducer"/>
    <property type="match status" value="1"/>
</dbReference>
<evidence type="ECO:0000256" key="5">
    <source>
        <dbReference type="SAM" id="Phobius"/>
    </source>
</evidence>
<organism evidence="8 9">
    <name type="scientific">Oceanimonas doudoroffii</name>
    <dbReference type="NCBI Taxonomy" id="84158"/>
    <lineage>
        <taxon>Bacteria</taxon>
        <taxon>Pseudomonadati</taxon>
        <taxon>Pseudomonadota</taxon>
        <taxon>Gammaproteobacteria</taxon>
        <taxon>Aeromonadales</taxon>
        <taxon>Aeromonadaceae</taxon>
        <taxon>Oceanimonas</taxon>
    </lineage>
</organism>
<evidence type="ECO:0000259" key="6">
    <source>
        <dbReference type="PROSITE" id="PS50111"/>
    </source>
</evidence>
<comment type="similarity">
    <text evidence="3">Belongs to the methyl-accepting chemotaxis (MCP) protein family.</text>
</comment>
<dbReference type="PANTHER" id="PTHR32089:SF117">
    <property type="entry name" value="METHYL ACCEPTING SENSORY TRANSDUCER WITH CACHE_1 SMALL MOLECULE BINDING DOMAIN"/>
    <property type="match status" value="1"/>
</dbReference>
<dbReference type="GO" id="GO:0006935">
    <property type="term" value="P:chemotaxis"/>
    <property type="evidence" value="ECO:0007669"/>
    <property type="project" value="UniProtKB-ARBA"/>
</dbReference>
<comment type="caution">
    <text evidence="8">The sequence shown here is derived from an EMBL/GenBank/DDBJ whole genome shotgun (WGS) entry which is preliminary data.</text>
</comment>
<keyword evidence="2 4" id="KW-0807">Transducer</keyword>
<dbReference type="Gene3D" id="3.30.450.20">
    <property type="entry name" value="PAS domain"/>
    <property type="match status" value="1"/>
</dbReference>
<feature type="domain" description="HAMP" evidence="7">
    <location>
        <begin position="401"/>
        <end position="455"/>
    </location>
</feature>
<accession>A0A233REF0</accession>
<evidence type="ECO:0000313" key="9">
    <source>
        <dbReference type="Proteomes" id="UP000242757"/>
    </source>
</evidence>
<dbReference type="CDD" id="cd12913">
    <property type="entry name" value="PDC1_MCP_like"/>
    <property type="match status" value="1"/>
</dbReference>
<dbReference type="Pfam" id="PF00015">
    <property type="entry name" value="MCPsignal"/>
    <property type="match status" value="1"/>
</dbReference>
<name>A0A233REF0_9GAMM</name>
<dbReference type="SMART" id="SM00283">
    <property type="entry name" value="MA"/>
    <property type="match status" value="1"/>
</dbReference>
<comment type="subcellular location">
    <subcellularLocation>
        <location evidence="1">Membrane</location>
    </subcellularLocation>
</comment>
<feature type="transmembrane region" description="Helical" evidence="5">
    <location>
        <begin position="382"/>
        <end position="400"/>
    </location>
</feature>
<dbReference type="GO" id="GO:0007165">
    <property type="term" value="P:signal transduction"/>
    <property type="evidence" value="ECO:0007669"/>
    <property type="project" value="UniProtKB-KW"/>
</dbReference>
<dbReference type="PANTHER" id="PTHR32089">
    <property type="entry name" value="METHYL-ACCEPTING CHEMOTAXIS PROTEIN MCPB"/>
    <property type="match status" value="1"/>
</dbReference>
<dbReference type="CDD" id="cd11386">
    <property type="entry name" value="MCP_signal"/>
    <property type="match status" value="1"/>
</dbReference>
<dbReference type="OrthoDB" id="2489132at2"/>